<evidence type="ECO:0000313" key="2">
    <source>
        <dbReference type="EMBL" id="CAF0735035.1"/>
    </source>
</evidence>
<organism evidence="2 4">
    <name type="scientific">Adineta steineri</name>
    <dbReference type="NCBI Taxonomy" id="433720"/>
    <lineage>
        <taxon>Eukaryota</taxon>
        <taxon>Metazoa</taxon>
        <taxon>Spiralia</taxon>
        <taxon>Gnathifera</taxon>
        <taxon>Rotifera</taxon>
        <taxon>Eurotatoria</taxon>
        <taxon>Bdelloidea</taxon>
        <taxon>Adinetida</taxon>
        <taxon>Adinetidae</taxon>
        <taxon>Adineta</taxon>
    </lineage>
</organism>
<gene>
    <name evidence="2" type="ORF">IZO911_LOCUS3155</name>
    <name evidence="3" type="ORF">KXQ929_LOCUS7497</name>
</gene>
<feature type="transmembrane region" description="Helical" evidence="1">
    <location>
        <begin position="165"/>
        <end position="187"/>
    </location>
</feature>
<feature type="transmembrane region" description="Helical" evidence="1">
    <location>
        <begin position="199"/>
        <end position="217"/>
    </location>
</feature>
<dbReference type="InterPro" id="IPR011333">
    <property type="entry name" value="SKP1/BTB/POZ_sf"/>
</dbReference>
<name>A0A813NBX6_9BILA</name>
<keyword evidence="1" id="KW-0812">Transmembrane</keyword>
<evidence type="ECO:0000313" key="4">
    <source>
        <dbReference type="Proteomes" id="UP000663860"/>
    </source>
</evidence>
<feature type="transmembrane region" description="Helical" evidence="1">
    <location>
        <begin position="127"/>
        <end position="145"/>
    </location>
</feature>
<protein>
    <submittedName>
        <fullName evidence="2">Uncharacterized protein</fullName>
    </submittedName>
</protein>
<accession>A0A813NBX6</accession>
<feature type="transmembrane region" description="Helical" evidence="1">
    <location>
        <begin position="257"/>
        <end position="280"/>
    </location>
</feature>
<dbReference type="SUPFAM" id="SSF54695">
    <property type="entry name" value="POZ domain"/>
    <property type="match status" value="1"/>
</dbReference>
<dbReference type="Proteomes" id="UP000663868">
    <property type="component" value="Unassembled WGS sequence"/>
</dbReference>
<keyword evidence="1" id="KW-1133">Transmembrane helix</keyword>
<dbReference type="SUPFAM" id="SSF81324">
    <property type="entry name" value="Voltage-gated potassium channels"/>
    <property type="match status" value="1"/>
</dbReference>
<dbReference type="Gene3D" id="1.10.287.70">
    <property type="match status" value="1"/>
</dbReference>
<dbReference type="EMBL" id="CAJOBB010000309">
    <property type="protein sequence ID" value="CAF3646386.1"/>
    <property type="molecule type" value="Genomic_DNA"/>
</dbReference>
<feature type="transmembrane region" description="Helical" evidence="1">
    <location>
        <begin position="329"/>
        <end position="349"/>
    </location>
</feature>
<proteinExistence type="predicted"/>
<keyword evidence="1" id="KW-0472">Membrane</keyword>
<dbReference type="EMBL" id="CAJNOE010000016">
    <property type="protein sequence ID" value="CAF0735035.1"/>
    <property type="molecule type" value="Genomic_DNA"/>
</dbReference>
<comment type="caution">
    <text evidence="2">The sequence shown here is derived from an EMBL/GenBank/DDBJ whole genome shotgun (WGS) entry which is preliminary data.</text>
</comment>
<reference evidence="2" key="1">
    <citation type="submission" date="2021-02" db="EMBL/GenBank/DDBJ databases">
        <authorList>
            <person name="Nowell W R."/>
        </authorList>
    </citation>
    <scope>NUCLEOTIDE SEQUENCE</scope>
</reference>
<evidence type="ECO:0000256" key="1">
    <source>
        <dbReference type="SAM" id="Phobius"/>
    </source>
</evidence>
<evidence type="ECO:0000313" key="3">
    <source>
        <dbReference type="EMBL" id="CAF3646386.1"/>
    </source>
</evidence>
<sequence length="377" mass="44789">MASENNISTIHLTVRNELFELSSSLFRQLIEYSSNFDLTISIPDKQHKIYIDVDPCIFNSYLLFIQSGCFIRPDHLSQEDLINGLRTCGAPNILLNHYEHCDLMSSLSLHQYSYHSINKTKFTRQTWLNLLILTELFISTCILTIDLYRQILIFNKNSFQETSKILIILTYVIDGILFFYSSVHCILKFRKGIQFNKDFNFFVDIISCLGILCYFTIQRPITNIYLSYWNSLWIFIHLCRSIRLLQIGYRLMDIQWCLYAITQCLWTFFQTIIALFWIFIFSGSILYVMDIIENNQQYLNIYSAILSAHETLYTIGYRNNAPYGRLTRLWTILSIYYLSSLVQILCWWFQTKVTIQWKKLLDNEKQKQYDGYIIDLK</sequence>
<dbReference type="Proteomes" id="UP000663860">
    <property type="component" value="Unassembled WGS sequence"/>
</dbReference>
<dbReference type="AlphaFoldDB" id="A0A813NBX6"/>